<dbReference type="InterPro" id="IPR011564">
    <property type="entry name" value="Telomer_end-bd_POT1/Cdc13"/>
</dbReference>
<dbReference type="Proteomes" id="UP000191285">
    <property type="component" value="Unassembled WGS sequence"/>
</dbReference>
<feature type="compositionally biased region" description="Basic and acidic residues" evidence="1">
    <location>
        <begin position="272"/>
        <end position="286"/>
    </location>
</feature>
<keyword evidence="4" id="KW-1185">Reference proteome</keyword>
<feature type="domain" description="Telomeric single stranded DNA binding POT1/Cdc13" evidence="2">
    <location>
        <begin position="1020"/>
        <end position="1152"/>
    </location>
</feature>
<dbReference type="GO" id="GO:0000781">
    <property type="term" value="C:chromosome, telomeric region"/>
    <property type="evidence" value="ECO:0007669"/>
    <property type="project" value="InterPro"/>
</dbReference>
<evidence type="ECO:0000256" key="1">
    <source>
        <dbReference type="SAM" id="MobiDB-lite"/>
    </source>
</evidence>
<sequence>MMDATEESSPNARPSLTKIPIAQLSPTLEQAKEKCISATVTLVWPYSSSTKTFALLLAEPDFRLRRSNGQVKVVFHGRVAEKVAGSLVGIGDNVNLALNGLEFVEISAATQTPGRSIAWDVHFNNRGSLEIKYSRDQSIAHIDDSPSEAHEAELPLPSTPRVASTNPDNALVANGLGAWGSPAFLRSARSSYGEILDSAYDPFTEEDGFVPGKGRKRPRYSLQREDWRLVNESESPRDREEVVDWDAALDEYEDKDSDQVSQPISNGQPEKASSDHEISKPEKSTTMDDPFIETSGVFAKPSLQFTSGLFGQRAMSASQTSGGGPFENNSATPAMHLPTDTPRLQPIPSPGLPIPSPIVSNQNNAQGYFSPLHVVPQAEDAQSLSVDVNIDATNQGQQDQSLEEQTQTTHMVEENILNEEYEKTHSHVEPAIQIEENELPETHVGMPTDALGIFDSVVHQLPGEPEDITSGFETEHLSEIDGSRAAGKSQDQPIRTENFSVMEEATIEEFPPIITAGTMSASSANDAALQELNRHNEVEDNLMEDQPGKHLSVDDENEDRDSSAASDYSEHSASRDYYGEESSAEESDIEDDFADDGVGDDSRDGYYDEDDDENDYEVYSEEDEENEESLAQDLPRPQPSQQEIIVLDSDSEDEPAAPPQSQLSDHGQGPPPERDQPSMDEMDGEEDWSADEDEARYDEVESAESEDDGHQHFHQDDRVDESDLNDESSVKSIVQDHHIDQRSTGEGSIGPQDRHEIDQSSSEEEEAEEIEEIEAIEDGTDAEDVESEHYDELDMVERSGSDDDRDSNTDSNMDEAEEESKGLPVDPEAASELDQRTVHYGFDGTSDHHTPPPSSFIEPSHEISKYEDSKSMDGEVEEVELESAVDTQFDGDLQPVEDLQALSNAASHQLLTPDPTQEAMTAPEPILLPNETTNVPPENTQALPAELNVPIPPAFDFSPRAAKSIEEDEEEEAPFVADLDLVPSSKEENHEMSEAPKVLVPEIREPDRHAPGLRSKLSYFAPLATLIDHYNALVDTISIVHETTPIAKATSGSKDFFITIQLTDPSMAGTTLQAQIFRRRKSVFPSIVPGNALLLRDFKVRTYDHSFILVSVESSSWAVFDGNSSEVEMNGPPVEYALEEEAFASDLRTWYDEIGSGMLADSELQAAIERDSIGREGSPGSVVPSEAGSFESGSRENSILSSRGLRRSRNSHRRVTIHELRDGTRYTEVGSPSTRDSIHELRDGTVYATR</sequence>
<feature type="region of interest" description="Disordered" evidence="1">
    <location>
        <begin position="1174"/>
        <end position="1212"/>
    </location>
</feature>
<dbReference type="GO" id="GO:0003677">
    <property type="term" value="F:DNA binding"/>
    <property type="evidence" value="ECO:0007669"/>
    <property type="project" value="InterPro"/>
</dbReference>
<dbReference type="EMBL" id="MLKD01000015">
    <property type="protein sequence ID" value="OQE19513.1"/>
    <property type="molecule type" value="Genomic_DNA"/>
</dbReference>
<dbReference type="SMART" id="SM00976">
    <property type="entry name" value="Telo_bind"/>
    <property type="match status" value="1"/>
</dbReference>
<feature type="region of interest" description="Disordered" evidence="1">
    <location>
        <begin position="539"/>
        <end position="874"/>
    </location>
</feature>
<evidence type="ECO:0000313" key="4">
    <source>
        <dbReference type="Proteomes" id="UP000191285"/>
    </source>
</evidence>
<dbReference type="GO" id="GO:0000723">
    <property type="term" value="P:telomere maintenance"/>
    <property type="evidence" value="ECO:0007669"/>
    <property type="project" value="InterPro"/>
</dbReference>
<accession>A0A1V6T190</accession>
<feature type="compositionally biased region" description="Polar residues" evidence="1">
    <location>
        <begin position="259"/>
        <end position="268"/>
    </location>
</feature>
<dbReference type="Gene3D" id="2.40.50.140">
    <property type="entry name" value="Nucleic acid-binding proteins"/>
    <property type="match status" value="1"/>
</dbReference>
<dbReference type="CDD" id="cd04497">
    <property type="entry name" value="hPOT1_OB1_like"/>
    <property type="match status" value="1"/>
</dbReference>
<feature type="compositionally biased region" description="Acidic residues" evidence="1">
    <location>
        <begin position="582"/>
        <end position="599"/>
    </location>
</feature>
<dbReference type="Pfam" id="PF02765">
    <property type="entry name" value="POT1"/>
    <property type="match status" value="1"/>
</dbReference>
<dbReference type="InterPro" id="IPR012340">
    <property type="entry name" value="NA-bd_OB-fold"/>
</dbReference>
<dbReference type="SUPFAM" id="SSF50249">
    <property type="entry name" value="Nucleic acid-binding proteins"/>
    <property type="match status" value="1"/>
</dbReference>
<protein>
    <recommendedName>
        <fullName evidence="2">Telomeric single stranded DNA binding POT1/Cdc13 domain-containing protein</fullName>
    </recommendedName>
</protein>
<feature type="compositionally biased region" description="Acidic residues" evidence="1">
    <location>
        <begin position="761"/>
        <end position="786"/>
    </location>
</feature>
<organism evidence="3 4">
    <name type="scientific">Penicillium steckii</name>
    <dbReference type="NCBI Taxonomy" id="303698"/>
    <lineage>
        <taxon>Eukaryota</taxon>
        <taxon>Fungi</taxon>
        <taxon>Dikarya</taxon>
        <taxon>Ascomycota</taxon>
        <taxon>Pezizomycotina</taxon>
        <taxon>Eurotiomycetes</taxon>
        <taxon>Eurotiomycetidae</taxon>
        <taxon>Eurotiales</taxon>
        <taxon>Aspergillaceae</taxon>
        <taxon>Penicillium</taxon>
    </lineage>
</organism>
<feature type="compositionally biased region" description="Basic and acidic residues" evidence="1">
    <location>
        <begin position="859"/>
        <end position="873"/>
    </location>
</feature>
<reference evidence="4" key="1">
    <citation type="journal article" date="2017" name="Nat. Microbiol.">
        <title>Global analysis of biosynthetic gene clusters reveals vast potential of secondary metabolite production in Penicillium species.</title>
        <authorList>
            <person name="Nielsen J.C."/>
            <person name="Grijseels S."/>
            <person name="Prigent S."/>
            <person name="Ji B."/>
            <person name="Dainat J."/>
            <person name="Nielsen K.F."/>
            <person name="Frisvad J.C."/>
            <person name="Workman M."/>
            <person name="Nielsen J."/>
        </authorList>
    </citation>
    <scope>NUCLEOTIDE SEQUENCE [LARGE SCALE GENOMIC DNA]</scope>
    <source>
        <strain evidence="4">IBT 24891</strain>
    </source>
</reference>
<comment type="caution">
    <text evidence="3">The sequence shown here is derived from an EMBL/GenBank/DDBJ whole genome shotgun (WGS) entry which is preliminary data.</text>
</comment>
<feature type="compositionally biased region" description="Basic and acidic residues" evidence="1">
    <location>
        <begin position="787"/>
        <end position="808"/>
    </location>
</feature>
<feature type="compositionally biased region" description="Basic and acidic residues" evidence="1">
    <location>
        <begin position="568"/>
        <end position="578"/>
    </location>
</feature>
<feature type="compositionally biased region" description="Acidic residues" evidence="1">
    <location>
        <begin position="678"/>
        <end position="707"/>
    </location>
</feature>
<feature type="region of interest" description="Disordered" evidence="1">
    <location>
        <begin position="251"/>
        <end position="289"/>
    </location>
</feature>
<feature type="compositionally biased region" description="Acidic residues" evidence="1">
    <location>
        <begin position="607"/>
        <end position="630"/>
    </location>
</feature>
<evidence type="ECO:0000313" key="3">
    <source>
        <dbReference type="EMBL" id="OQE19513.1"/>
    </source>
</evidence>
<gene>
    <name evidence="3" type="ORF">PENSTE_c015G06973</name>
</gene>
<dbReference type="OrthoDB" id="5363079at2759"/>
<dbReference type="AlphaFoldDB" id="A0A1V6T190"/>
<dbReference type="STRING" id="303698.A0A1V6T190"/>
<feature type="compositionally biased region" description="Basic and acidic residues" evidence="1">
    <location>
        <begin position="708"/>
        <end position="717"/>
    </location>
</feature>
<feature type="compositionally biased region" description="Basic and acidic residues" evidence="1">
    <location>
        <begin position="734"/>
        <end position="743"/>
    </location>
</feature>
<evidence type="ECO:0000259" key="2">
    <source>
        <dbReference type="SMART" id="SM00976"/>
    </source>
</evidence>
<name>A0A1V6T190_9EURO</name>
<feature type="region of interest" description="Disordered" evidence="1">
    <location>
        <begin position="145"/>
        <end position="167"/>
    </location>
</feature>
<proteinExistence type="predicted"/>